<evidence type="ECO:0000256" key="1">
    <source>
        <dbReference type="ARBA" id="ARBA00001971"/>
    </source>
</evidence>
<evidence type="ECO:0000256" key="10">
    <source>
        <dbReference type="ARBA" id="ARBA00023002"/>
    </source>
</evidence>
<dbReference type="OrthoDB" id="2789670at2759"/>
<dbReference type="PRINTS" id="PR00385">
    <property type="entry name" value="P450"/>
</dbReference>
<dbReference type="InterPro" id="IPR036396">
    <property type="entry name" value="Cyt_P450_sf"/>
</dbReference>
<dbReference type="SUPFAM" id="SSF48264">
    <property type="entry name" value="Cytochrome P450"/>
    <property type="match status" value="1"/>
</dbReference>
<keyword evidence="17" id="KW-1185">Reference proteome</keyword>
<dbReference type="Gene3D" id="1.10.630.10">
    <property type="entry name" value="Cytochrome P450"/>
    <property type="match status" value="1"/>
</dbReference>
<accession>A0A9P0D0U8</accession>
<keyword evidence="11 14" id="KW-0408">Iron</keyword>
<evidence type="ECO:0000256" key="13">
    <source>
        <dbReference type="ARBA" id="ARBA00023136"/>
    </source>
</evidence>
<organism evidence="16 17">
    <name type="scientific">Psylliodes chrysocephalus</name>
    <dbReference type="NCBI Taxonomy" id="3402493"/>
    <lineage>
        <taxon>Eukaryota</taxon>
        <taxon>Metazoa</taxon>
        <taxon>Ecdysozoa</taxon>
        <taxon>Arthropoda</taxon>
        <taxon>Hexapoda</taxon>
        <taxon>Insecta</taxon>
        <taxon>Pterygota</taxon>
        <taxon>Neoptera</taxon>
        <taxon>Endopterygota</taxon>
        <taxon>Coleoptera</taxon>
        <taxon>Polyphaga</taxon>
        <taxon>Cucujiformia</taxon>
        <taxon>Chrysomeloidea</taxon>
        <taxon>Chrysomelidae</taxon>
        <taxon>Galerucinae</taxon>
        <taxon>Alticini</taxon>
        <taxon>Psylliodes</taxon>
    </lineage>
</organism>
<dbReference type="AlphaFoldDB" id="A0A9P0D0U8"/>
<dbReference type="PANTHER" id="PTHR24292">
    <property type="entry name" value="CYTOCHROME P450"/>
    <property type="match status" value="1"/>
</dbReference>
<dbReference type="InterPro" id="IPR050476">
    <property type="entry name" value="Insect_CytP450_Detox"/>
</dbReference>
<dbReference type="EMBL" id="OV651816">
    <property type="protein sequence ID" value="CAH1110010.1"/>
    <property type="molecule type" value="Genomic_DNA"/>
</dbReference>
<dbReference type="GO" id="GO:0005789">
    <property type="term" value="C:endoplasmic reticulum membrane"/>
    <property type="evidence" value="ECO:0007669"/>
    <property type="project" value="UniProtKB-SubCell"/>
</dbReference>
<dbReference type="InterPro" id="IPR001128">
    <property type="entry name" value="Cyt_P450"/>
</dbReference>
<evidence type="ECO:0000256" key="5">
    <source>
        <dbReference type="ARBA" id="ARBA00010617"/>
    </source>
</evidence>
<dbReference type="GO" id="GO:0004497">
    <property type="term" value="F:monooxygenase activity"/>
    <property type="evidence" value="ECO:0007669"/>
    <property type="project" value="UniProtKB-KW"/>
</dbReference>
<dbReference type="PRINTS" id="PR00465">
    <property type="entry name" value="EP450IV"/>
</dbReference>
<evidence type="ECO:0008006" key="18">
    <source>
        <dbReference type="Google" id="ProtNLM"/>
    </source>
</evidence>
<evidence type="ECO:0000256" key="9">
    <source>
        <dbReference type="ARBA" id="ARBA00022848"/>
    </source>
</evidence>
<dbReference type="GO" id="GO:0020037">
    <property type="term" value="F:heme binding"/>
    <property type="evidence" value="ECO:0007669"/>
    <property type="project" value="InterPro"/>
</dbReference>
<evidence type="ECO:0000256" key="2">
    <source>
        <dbReference type="ARBA" id="ARBA00003690"/>
    </source>
</evidence>
<comment type="function">
    <text evidence="2">May be involved in the metabolism of insect hormones and in the breakdown of synthetic insecticides.</text>
</comment>
<evidence type="ECO:0000256" key="14">
    <source>
        <dbReference type="PIRSR" id="PIRSR602403-1"/>
    </source>
</evidence>
<evidence type="ECO:0000313" key="16">
    <source>
        <dbReference type="EMBL" id="CAH1110010.1"/>
    </source>
</evidence>
<comment type="similarity">
    <text evidence="5 15">Belongs to the cytochrome P450 family.</text>
</comment>
<dbReference type="CDD" id="cd11056">
    <property type="entry name" value="CYP6-like"/>
    <property type="match status" value="1"/>
</dbReference>
<dbReference type="InterPro" id="IPR017972">
    <property type="entry name" value="Cyt_P450_CS"/>
</dbReference>
<keyword evidence="9" id="KW-0492">Microsome</keyword>
<dbReference type="GO" id="GO:0016705">
    <property type="term" value="F:oxidoreductase activity, acting on paired donors, with incorporation or reduction of molecular oxygen"/>
    <property type="evidence" value="ECO:0007669"/>
    <property type="project" value="InterPro"/>
</dbReference>
<keyword evidence="8" id="KW-0256">Endoplasmic reticulum</keyword>
<dbReference type="GO" id="GO:0005506">
    <property type="term" value="F:iron ion binding"/>
    <property type="evidence" value="ECO:0007669"/>
    <property type="project" value="InterPro"/>
</dbReference>
<evidence type="ECO:0000313" key="17">
    <source>
        <dbReference type="Proteomes" id="UP001153636"/>
    </source>
</evidence>
<dbReference type="PROSITE" id="PS00086">
    <property type="entry name" value="CYTOCHROME_P450"/>
    <property type="match status" value="1"/>
</dbReference>
<dbReference type="FunFam" id="1.10.630.10:FF:000042">
    <property type="entry name" value="Cytochrome P450"/>
    <property type="match status" value="1"/>
</dbReference>
<evidence type="ECO:0000256" key="6">
    <source>
        <dbReference type="ARBA" id="ARBA00022617"/>
    </source>
</evidence>
<name>A0A9P0D0U8_9CUCU</name>
<evidence type="ECO:0000256" key="4">
    <source>
        <dbReference type="ARBA" id="ARBA00004406"/>
    </source>
</evidence>
<comment type="cofactor">
    <cofactor evidence="1 14">
        <name>heme</name>
        <dbReference type="ChEBI" id="CHEBI:30413"/>
    </cofactor>
</comment>
<proteinExistence type="inferred from homology"/>
<keyword evidence="13" id="KW-0472">Membrane</keyword>
<evidence type="ECO:0000256" key="3">
    <source>
        <dbReference type="ARBA" id="ARBA00004174"/>
    </source>
</evidence>
<keyword evidence="6 14" id="KW-0349">Heme</keyword>
<evidence type="ECO:0000256" key="8">
    <source>
        <dbReference type="ARBA" id="ARBA00022824"/>
    </source>
</evidence>
<reference evidence="16" key="1">
    <citation type="submission" date="2022-01" db="EMBL/GenBank/DDBJ databases">
        <authorList>
            <person name="King R."/>
        </authorList>
    </citation>
    <scope>NUCLEOTIDE SEQUENCE</scope>
</reference>
<keyword evidence="10 15" id="KW-0560">Oxidoreductase</keyword>
<dbReference type="PANTHER" id="PTHR24292:SF100">
    <property type="entry name" value="CYTOCHROME P450 6A16, ISOFORM B-RELATED"/>
    <property type="match status" value="1"/>
</dbReference>
<keyword evidence="7 14" id="KW-0479">Metal-binding</keyword>
<protein>
    <recommendedName>
        <fullName evidence="18">Cytochrome P450</fullName>
    </recommendedName>
</protein>
<evidence type="ECO:0000256" key="7">
    <source>
        <dbReference type="ARBA" id="ARBA00022723"/>
    </source>
</evidence>
<keyword evidence="12 15" id="KW-0503">Monooxygenase</keyword>
<sequence length="501" mass="57721">MLFSDSLKLDMLGIFVALITMLLAWHKWSLGYWKRKGIPGPAPSLLVGNAVEMIQGKKCMGEIFKDVYFGLKNKGYRHGGIFFLNKANYVPIDLEITKSILQTDFQHFMSHGMYYNEDVDPLSANILSLDGERWKDIRAKCTPGFTPGKIKTMYPIMAEYSTGLKELLEDSIKHNPVDIKDIMARFSTDVVGSCAFGLEVESMKYPAAELRIYNKKLMEPSISTALRNLPSFLINHDILRFINYSLVPRSYINYFYNLIVNTVNYREETKFVRKDILNMLLELKQKGRLTLNEVAANSYILYLGGWETTATTLHFLSYELSVNIDIQEKLRNEINTILKKHDNKMTYEAVMEMEYLDRVICETLRKYPAVQFLFRKTTKTFNIPGENTKLDEGDYVIIPTLGIHHDPDYYPDPEKFDPDRFNEENKKKRPHFAWLPFGEGPRICLGLRFGMVQMKIATVTLIQNFKIALNKKTISPIKYKPAALLASSLGGVWLDLEKINK</sequence>
<evidence type="ECO:0000256" key="11">
    <source>
        <dbReference type="ARBA" id="ARBA00023004"/>
    </source>
</evidence>
<gene>
    <name evidence="16" type="ORF">PSYICH_LOCUS10600</name>
</gene>
<evidence type="ECO:0000256" key="12">
    <source>
        <dbReference type="ARBA" id="ARBA00023033"/>
    </source>
</evidence>
<comment type="subcellular location">
    <subcellularLocation>
        <location evidence="4">Endoplasmic reticulum membrane</location>
        <topology evidence="4">Peripheral membrane protein</topology>
    </subcellularLocation>
    <subcellularLocation>
        <location evidence="3">Microsome membrane</location>
        <topology evidence="3">Peripheral membrane protein</topology>
    </subcellularLocation>
</comment>
<feature type="binding site" description="axial binding residue" evidence="14">
    <location>
        <position position="444"/>
    </location>
    <ligand>
        <name>heme</name>
        <dbReference type="ChEBI" id="CHEBI:30413"/>
    </ligand>
    <ligandPart>
        <name>Fe</name>
        <dbReference type="ChEBI" id="CHEBI:18248"/>
    </ligandPart>
</feature>
<dbReference type="Proteomes" id="UP001153636">
    <property type="component" value="Chromosome 4"/>
</dbReference>
<dbReference type="Pfam" id="PF00067">
    <property type="entry name" value="p450"/>
    <property type="match status" value="1"/>
</dbReference>
<dbReference type="InterPro" id="IPR002403">
    <property type="entry name" value="Cyt_P450_E_grp-IV"/>
</dbReference>
<evidence type="ECO:0000256" key="15">
    <source>
        <dbReference type="RuleBase" id="RU000461"/>
    </source>
</evidence>